<proteinExistence type="inferred from homology"/>
<comment type="subunit">
    <text evidence="3">Homodimer.</text>
</comment>
<reference evidence="8 9" key="1">
    <citation type="submission" date="2017-09" db="EMBL/GenBank/DDBJ databases">
        <title>The draft genome sequences of Marinobacter guineae M3B.</title>
        <authorList>
            <person name="Cao J."/>
        </authorList>
    </citation>
    <scope>NUCLEOTIDE SEQUENCE [LARGE SCALE GENOMIC DNA]</scope>
    <source>
        <strain evidence="8 9">M3B</strain>
    </source>
</reference>
<evidence type="ECO:0000256" key="5">
    <source>
        <dbReference type="ARBA" id="ARBA00022679"/>
    </source>
</evidence>
<dbReference type="SUPFAM" id="SSF53383">
    <property type="entry name" value="PLP-dependent transferases"/>
    <property type="match status" value="1"/>
</dbReference>
<keyword evidence="4 8" id="KW-0032">Aminotransferase</keyword>
<dbReference type="GO" id="GO:0033585">
    <property type="term" value="P:L-phenylalanine biosynthetic process from chorismate via phenylpyruvate"/>
    <property type="evidence" value="ECO:0007669"/>
    <property type="project" value="TreeGrafter"/>
</dbReference>
<dbReference type="InterPro" id="IPR000796">
    <property type="entry name" value="Asp_trans"/>
</dbReference>
<dbReference type="PANTHER" id="PTHR11879:SF22">
    <property type="entry name" value="ASPARTATE AMINOTRANSFERASE, MITOCHONDRIAL"/>
    <property type="match status" value="1"/>
</dbReference>
<dbReference type="Pfam" id="PF00155">
    <property type="entry name" value="Aminotran_1_2"/>
    <property type="match status" value="1"/>
</dbReference>
<keyword evidence="9" id="KW-1185">Reference proteome</keyword>
<dbReference type="NCBIfam" id="NF006719">
    <property type="entry name" value="PRK09257.1"/>
    <property type="match status" value="1"/>
</dbReference>
<comment type="similarity">
    <text evidence="2">Belongs to the class-I pyridoxal-phosphate-dependent aminotransferase family.</text>
</comment>
<feature type="domain" description="Aminotransferase class I/classII large" evidence="7">
    <location>
        <begin position="27"/>
        <end position="389"/>
    </location>
</feature>
<evidence type="ECO:0000256" key="2">
    <source>
        <dbReference type="ARBA" id="ARBA00007441"/>
    </source>
</evidence>
<evidence type="ECO:0000313" key="9">
    <source>
        <dbReference type="Proteomes" id="UP000229044"/>
    </source>
</evidence>
<dbReference type="InterPro" id="IPR004839">
    <property type="entry name" value="Aminotransferase_I/II_large"/>
</dbReference>
<dbReference type="GO" id="GO:0004069">
    <property type="term" value="F:L-aspartate:2-oxoglutarate aminotransferase activity"/>
    <property type="evidence" value="ECO:0007669"/>
    <property type="project" value="TreeGrafter"/>
</dbReference>
<dbReference type="InterPro" id="IPR015421">
    <property type="entry name" value="PyrdxlP-dep_Trfase_major"/>
</dbReference>
<name>A0A2G1VCM6_9GAMM</name>
<evidence type="ECO:0000256" key="1">
    <source>
        <dbReference type="ARBA" id="ARBA00001933"/>
    </source>
</evidence>
<dbReference type="EMBL" id="NTFI01000005">
    <property type="protein sequence ID" value="PHQ24442.1"/>
    <property type="molecule type" value="Genomic_DNA"/>
</dbReference>
<comment type="caution">
    <text evidence="8">The sequence shown here is derived from an EMBL/GenBank/DDBJ whole genome shotgun (WGS) entry which is preliminary data.</text>
</comment>
<dbReference type="GO" id="GO:0042802">
    <property type="term" value="F:identical protein binding"/>
    <property type="evidence" value="ECO:0007669"/>
    <property type="project" value="TreeGrafter"/>
</dbReference>
<dbReference type="GO" id="GO:0030170">
    <property type="term" value="F:pyridoxal phosphate binding"/>
    <property type="evidence" value="ECO:0007669"/>
    <property type="project" value="InterPro"/>
</dbReference>
<sequence>MFEALKPLPQDPILQLMQTFREDTRPDKVDLGIGVYKDDAGNTPIMAAVHEAERRLLEGETTKSYVGPAGAAGFNNAMAELILGSNSRLIRDGRTSVVQTPGGCGALRMAAEFLRLCKPDTTVWVSTPTWANHLPLLGGAGLAIREYPYLNPETLEVDFAAMLGILEGAKAGDVVLLHGCCHNPSGADLSQSQWQEITSLIQRKGLLPFVDMAYQGLGEGLEADAAGLRHLAGSVPEMLIAASCSKNFGLYRERTGALALISATATVSSAATSQLLSVIRSHYSMPPAHGAAIVETILGDDGLRAQWQEELSGMCERILHLRHGFAAALAPVGDFSFIARQRGMFSFLGISPEQVNQLRTEHGIYMLESSRVNVAGLNDQVMPRVADAIRDVLK</sequence>
<dbReference type="Proteomes" id="UP000229044">
    <property type="component" value="Unassembled WGS sequence"/>
</dbReference>
<dbReference type="Gene3D" id="3.90.1150.10">
    <property type="entry name" value="Aspartate Aminotransferase, domain 1"/>
    <property type="match status" value="1"/>
</dbReference>
<protein>
    <submittedName>
        <fullName evidence="8">Aromatic amino acid aminotransferase</fullName>
    </submittedName>
</protein>
<accession>A0A2G1VCM6</accession>
<dbReference type="AlphaFoldDB" id="A0A2G1VCM6"/>
<evidence type="ECO:0000256" key="3">
    <source>
        <dbReference type="ARBA" id="ARBA00011738"/>
    </source>
</evidence>
<dbReference type="CDD" id="cd00609">
    <property type="entry name" value="AAT_like"/>
    <property type="match status" value="1"/>
</dbReference>
<evidence type="ECO:0000313" key="8">
    <source>
        <dbReference type="EMBL" id="PHQ24442.1"/>
    </source>
</evidence>
<dbReference type="InterPro" id="IPR015422">
    <property type="entry name" value="PyrdxlP-dep_Trfase_small"/>
</dbReference>
<dbReference type="OrthoDB" id="9766445at2"/>
<dbReference type="Gene3D" id="3.40.640.10">
    <property type="entry name" value="Type I PLP-dependent aspartate aminotransferase-like (Major domain)"/>
    <property type="match status" value="1"/>
</dbReference>
<evidence type="ECO:0000256" key="4">
    <source>
        <dbReference type="ARBA" id="ARBA00022576"/>
    </source>
</evidence>
<comment type="cofactor">
    <cofactor evidence="1">
        <name>pyridoxal 5'-phosphate</name>
        <dbReference type="ChEBI" id="CHEBI:597326"/>
    </cofactor>
</comment>
<dbReference type="InterPro" id="IPR015424">
    <property type="entry name" value="PyrdxlP-dep_Trfase"/>
</dbReference>
<evidence type="ECO:0000256" key="6">
    <source>
        <dbReference type="ARBA" id="ARBA00022898"/>
    </source>
</evidence>
<dbReference type="GO" id="GO:0004838">
    <property type="term" value="F:L-tyrosine-2-oxoglutarate transaminase activity"/>
    <property type="evidence" value="ECO:0007669"/>
    <property type="project" value="TreeGrafter"/>
</dbReference>
<dbReference type="FunFam" id="3.40.640.10:FF:000066">
    <property type="entry name" value="Aspartate aminotransferase"/>
    <property type="match status" value="1"/>
</dbReference>
<gene>
    <name evidence="8" type="ORF">CLH62_16190</name>
</gene>
<keyword evidence="5 8" id="KW-0808">Transferase</keyword>
<dbReference type="PANTHER" id="PTHR11879">
    <property type="entry name" value="ASPARTATE AMINOTRANSFERASE"/>
    <property type="match status" value="1"/>
</dbReference>
<keyword evidence="6" id="KW-0663">Pyridoxal phosphate</keyword>
<evidence type="ECO:0000259" key="7">
    <source>
        <dbReference type="Pfam" id="PF00155"/>
    </source>
</evidence>
<dbReference type="RefSeq" id="WP_099619218.1">
    <property type="nucleotide sequence ID" value="NZ_KZ319341.1"/>
</dbReference>
<dbReference type="GO" id="GO:0005829">
    <property type="term" value="C:cytosol"/>
    <property type="evidence" value="ECO:0007669"/>
    <property type="project" value="TreeGrafter"/>
</dbReference>
<organism evidence="8 9">
    <name type="scientific">Marinobacter guineae</name>
    <dbReference type="NCBI Taxonomy" id="432303"/>
    <lineage>
        <taxon>Bacteria</taxon>
        <taxon>Pseudomonadati</taxon>
        <taxon>Pseudomonadota</taxon>
        <taxon>Gammaproteobacteria</taxon>
        <taxon>Pseudomonadales</taxon>
        <taxon>Marinobacteraceae</taxon>
        <taxon>Marinobacter</taxon>
    </lineage>
</organism>
<dbReference type="PRINTS" id="PR00799">
    <property type="entry name" value="TRANSAMINASE"/>
</dbReference>